<dbReference type="EMBL" id="CCSD01000050">
    <property type="protein sequence ID" value="CDZ88306.1"/>
    <property type="molecule type" value="Genomic_DNA"/>
</dbReference>
<dbReference type="RefSeq" id="WP_010596008.1">
    <property type="nucleotide sequence ID" value="NZ_CP024315.1"/>
</dbReference>
<organism evidence="3 4">
    <name type="scientific">Rhodococcus ruber</name>
    <dbReference type="NCBI Taxonomy" id="1830"/>
    <lineage>
        <taxon>Bacteria</taxon>
        <taxon>Bacillati</taxon>
        <taxon>Actinomycetota</taxon>
        <taxon>Actinomycetes</taxon>
        <taxon>Mycobacteriales</taxon>
        <taxon>Nocardiaceae</taxon>
        <taxon>Rhodococcus</taxon>
    </lineage>
</organism>
<evidence type="ECO:0000256" key="2">
    <source>
        <dbReference type="SAM" id="Phobius"/>
    </source>
</evidence>
<sequence>MNAEQPLALRLWRRAPWSGNPLMRRSERVESALVLAVALFVLVLIPFAAAYGTATYARIGQLAMQEHQQRHQVAAVLLEEPAPARADALTDTATRGPGDPDRATARWTTETGETRTGRVEVPFGAKPGETIDIWIDSNGDPVAAPRTGSDGVVAGVVAALTVWGMGSGVALLLLYGVHRAGAKRRISALDREWNDVGRSPGWSMG</sequence>
<dbReference type="InterPro" id="IPR039708">
    <property type="entry name" value="MT1774/Rv1733c-like"/>
</dbReference>
<reference evidence="3 4" key="1">
    <citation type="journal article" date="2014" name="Genome Announc.">
        <title>Draft Genome Sequence of Propane- and Butane-Oxidizing Actinobacterium Rhodococcus ruber IEGM 231.</title>
        <authorList>
            <person name="Ivshina I.B."/>
            <person name="Kuyukina M.S."/>
            <person name="Krivoruchko A.V."/>
            <person name="Barbe V."/>
            <person name="Fischer C."/>
        </authorList>
    </citation>
    <scope>NUCLEOTIDE SEQUENCE [LARGE SCALE GENOMIC DNA]</scope>
</reference>
<dbReference type="PANTHER" id="PTHR42305:SF1">
    <property type="entry name" value="MEMBRANE PROTEIN RV1733C-RELATED"/>
    <property type="match status" value="1"/>
</dbReference>
<keyword evidence="2" id="KW-1133">Transmembrane helix</keyword>
<gene>
    <name evidence="3" type="ORF">RHRU231_40056</name>
</gene>
<name>A0A098BKR0_9NOCA</name>
<accession>A0A098BKR0</accession>
<feature type="transmembrane region" description="Helical" evidence="2">
    <location>
        <begin position="152"/>
        <end position="175"/>
    </location>
</feature>
<keyword evidence="2" id="KW-0472">Membrane</keyword>
<dbReference type="AlphaFoldDB" id="A0A098BKR0"/>
<feature type="transmembrane region" description="Helical" evidence="2">
    <location>
        <begin position="32"/>
        <end position="54"/>
    </location>
</feature>
<dbReference type="Proteomes" id="UP000042997">
    <property type="component" value="Unassembled WGS sequence"/>
</dbReference>
<dbReference type="KEGG" id="rrz:CS378_17390"/>
<evidence type="ECO:0008006" key="5">
    <source>
        <dbReference type="Google" id="ProtNLM"/>
    </source>
</evidence>
<evidence type="ECO:0000313" key="3">
    <source>
        <dbReference type="EMBL" id="CDZ88306.1"/>
    </source>
</evidence>
<keyword evidence="2" id="KW-0812">Transmembrane</keyword>
<feature type="region of interest" description="Disordered" evidence="1">
    <location>
        <begin position="89"/>
        <end position="114"/>
    </location>
</feature>
<proteinExistence type="predicted"/>
<dbReference type="OrthoDB" id="4482438at2"/>
<evidence type="ECO:0000256" key="1">
    <source>
        <dbReference type="SAM" id="MobiDB-lite"/>
    </source>
</evidence>
<protein>
    <recommendedName>
        <fullName evidence="5">Transmembrane protein</fullName>
    </recommendedName>
</protein>
<evidence type="ECO:0000313" key="4">
    <source>
        <dbReference type="Proteomes" id="UP000042997"/>
    </source>
</evidence>
<dbReference type="PANTHER" id="PTHR42305">
    <property type="entry name" value="MEMBRANE PROTEIN RV1733C-RELATED"/>
    <property type="match status" value="1"/>
</dbReference>